<dbReference type="AlphaFoldDB" id="A0A415PSZ1"/>
<proteinExistence type="predicted"/>
<reference evidence="5 6" key="1">
    <citation type="submission" date="2018-08" db="EMBL/GenBank/DDBJ databases">
        <title>A genome reference for cultivated species of the human gut microbiota.</title>
        <authorList>
            <person name="Zou Y."/>
            <person name="Xue W."/>
            <person name="Luo G."/>
        </authorList>
    </citation>
    <scope>NUCLEOTIDE SEQUENCE [LARGE SCALE GENOMIC DNA]</scope>
    <source>
        <strain evidence="4 5">AF35-20</strain>
        <strain evidence="3 6">AM36-9BH</strain>
    </source>
</reference>
<keyword evidence="4" id="KW-0067">ATP-binding</keyword>
<organism evidence="4 5">
    <name type="scientific">Bacteroides stercoris</name>
    <dbReference type="NCBI Taxonomy" id="46506"/>
    <lineage>
        <taxon>Bacteria</taxon>
        <taxon>Pseudomonadati</taxon>
        <taxon>Bacteroidota</taxon>
        <taxon>Bacteroidia</taxon>
        <taxon>Bacteroidales</taxon>
        <taxon>Bacteroidaceae</taxon>
        <taxon>Bacteroides</taxon>
    </lineage>
</organism>
<dbReference type="CDD" id="cd01127">
    <property type="entry name" value="TrwB_TraG_TraD_VirD4"/>
    <property type="match status" value="1"/>
</dbReference>
<evidence type="ECO:0000259" key="1">
    <source>
        <dbReference type="Pfam" id="PF01935"/>
    </source>
</evidence>
<sequence length="621" mass="68705">MQTKSNPAIIGAVRSISGTNVSVQLYPSLNSTISYIYGNGYKVGQVGGFVKIPQGFVNLYGSIVQVGADAVPESMKDDTNTGLRWMTVQLVGEGAKGQPFERGISQYPMIDDEVHIVTEEDLVNIYGRDKGVEFVPVGTISGAENIPALIDINKLVTRHSCIVGSTGTGKSTTVAGLVNTLIDSTVFPSSRIILVDIHGEYGRTFKSRANIFRTIPEDRTDKKLVVPFWAMSFDEFVSFAFGDIQDNDRFPLSELILKLKKLTIEKNPCLFSYLNADNITADTPVPFSLQRLFLYLYRSMFATHSCTGTGQKICAIDKDFDEVATTEAFATKEDGSKMTGSITPFVLPQYKEQQQSKIFLSAATMNLRRQLLALQAKMADPRFDFVLKPEGFIPSSDGNITNDIHSLLKLWMGEKTLSVFDVSGVPSGILHDIIGILLRVMYDSMFWARNLKQGGRKRPLLIVMEEAHNYLGSDNNSRASKVVRRLVKEGRKYGISAMIVSQRPSEIDPTILSQCGTTIALRLTNSNDRGIIANTISDNLSNLVNMLPILKTGESIIVGEAVRMPMRAIITFPDKKNRPDSNDPIVASDEKGKGAWNNNLDITDDEFQNIIKAWRLQQINL</sequence>
<gene>
    <name evidence="3" type="ORF">DW853_17265</name>
    <name evidence="4" type="ORF">DWZ78_14375</name>
    <name evidence="2" type="ORF">F9950_06085</name>
</gene>
<name>A0A415PSZ1_BACSE</name>
<protein>
    <submittedName>
        <fullName evidence="4">ATP-binding protein</fullName>
    </submittedName>
</protein>
<keyword evidence="4" id="KW-0547">Nucleotide-binding</keyword>
<reference evidence="2 7" key="2">
    <citation type="journal article" date="2019" name="Nat. Med.">
        <title>A library of human gut bacterial isolates paired with longitudinal multiomics data enables mechanistic microbiome research.</title>
        <authorList>
            <person name="Poyet M."/>
            <person name="Groussin M."/>
            <person name="Gibbons S.M."/>
            <person name="Avila-Pacheco J."/>
            <person name="Jiang X."/>
            <person name="Kearney S.M."/>
            <person name="Perrotta A.R."/>
            <person name="Berdy B."/>
            <person name="Zhao S."/>
            <person name="Lieberman T.D."/>
            <person name="Swanson P.K."/>
            <person name="Smith M."/>
            <person name="Roesemann S."/>
            <person name="Alexander J.E."/>
            <person name="Rich S.A."/>
            <person name="Livny J."/>
            <person name="Vlamakis H."/>
            <person name="Clish C."/>
            <person name="Bullock K."/>
            <person name="Deik A."/>
            <person name="Scott J."/>
            <person name="Pierce K.A."/>
            <person name="Xavier R.J."/>
            <person name="Alm E.J."/>
        </authorList>
    </citation>
    <scope>NUCLEOTIDE SEQUENCE [LARGE SCALE GENOMIC DNA]</scope>
    <source>
        <strain evidence="2 7">BIOML-A2</strain>
    </source>
</reference>
<dbReference type="Gene3D" id="3.40.50.300">
    <property type="entry name" value="P-loop containing nucleotide triphosphate hydrolases"/>
    <property type="match status" value="2"/>
</dbReference>
<dbReference type="PANTHER" id="PTHR42957:SF1">
    <property type="entry name" value="HELICASE MJ1565-RELATED"/>
    <property type="match status" value="1"/>
</dbReference>
<dbReference type="GO" id="GO:0005524">
    <property type="term" value="F:ATP binding"/>
    <property type="evidence" value="ECO:0007669"/>
    <property type="project" value="UniProtKB-KW"/>
</dbReference>
<dbReference type="EMBL" id="QRPN01000019">
    <property type="protein sequence ID" value="RHM16200.1"/>
    <property type="molecule type" value="Genomic_DNA"/>
</dbReference>
<evidence type="ECO:0000313" key="4">
    <source>
        <dbReference type="EMBL" id="RHM16200.1"/>
    </source>
</evidence>
<evidence type="ECO:0000313" key="6">
    <source>
        <dbReference type="Proteomes" id="UP000285305"/>
    </source>
</evidence>
<dbReference type="InterPro" id="IPR008571">
    <property type="entry name" value="HerA-like"/>
</dbReference>
<dbReference type="SUPFAM" id="SSF52540">
    <property type="entry name" value="P-loop containing nucleoside triphosphate hydrolases"/>
    <property type="match status" value="1"/>
</dbReference>
<evidence type="ECO:0000313" key="2">
    <source>
        <dbReference type="EMBL" id="KAB5329182.1"/>
    </source>
</evidence>
<dbReference type="InterPro" id="IPR002789">
    <property type="entry name" value="HerA_central"/>
</dbReference>
<dbReference type="Pfam" id="PF01935">
    <property type="entry name" value="DUF87"/>
    <property type="match status" value="1"/>
</dbReference>
<evidence type="ECO:0000313" key="7">
    <source>
        <dbReference type="Proteomes" id="UP000431177"/>
    </source>
</evidence>
<dbReference type="EMBL" id="WCLA01000008">
    <property type="protein sequence ID" value="KAB5329182.1"/>
    <property type="molecule type" value="Genomic_DNA"/>
</dbReference>
<dbReference type="Proteomes" id="UP000431177">
    <property type="component" value="Unassembled WGS sequence"/>
</dbReference>
<dbReference type="RefSeq" id="WP_117740818.1">
    <property type="nucleotide sequence ID" value="NZ_BAABYC010000001.1"/>
</dbReference>
<evidence type="ECO:0000313" key="3">
    <source>
        <dbReference type="EMBL" id="RHC24290.1"/>
    </source>
</evidence>
<evidence type="ECO:0000313" key="5">
    <source>
        <dbReference type="Proteomes" id="UP000284604"/>
    </source>
</evidence>
<dbReference type="EMBL" id="QSHQ01000064">
    <property type="protein sequence ID" value="RHC24290.1"/>
    <property type="molecule type" value="Genomic_DNA"/>
</dbReference>
<dbReference type="Proteomes" id="UP000284604">
    <property type="component" value="Unassembled WGS sequence"/>
</dbReference>
<comment type="caution">
    <text evidence="4">The sequence shown here is derived from an EMBL/GenBank/DDBJ whole genome shotgun (WGS) entry which is preliminary data.</text>
</comment>
<dbReference type="PANTHER" id="PTHR42957">
    <property type="entry name" value="HELICASE MJ1565-RELATED"/>
    <property type="match status" value="1"/>
</dbReference>
<dbReference type="Proteomes" id="UP000285305">
    <property type="component" value="Unassembled WGS sequence"/>
</dbReference>
<feature type="domain" description="Helicase HerA central" evidence="1">
    <location>
        <begin position="136"/>
        <end position="439"/>
    </location>
</feature>
<dbReference type="InterPro" id="IPR027417">
    <property type="entry name" value="P-loop_NTPase"/>
</dbReference>
<accession>A0A415PSZ1</accession>